<name>A0AAW2F9M4_9HYME</name>
<gene>
    <name evidence="2" type="ORF">PUN28_012136</name>
</gene>
<feature type="compositionally biased region" description="Basic and acidic residues" evidence="1">
    <location>
        <begin position="114"/>
        <end position="126"/>
    </location>
</feature>
<feature type="region of interest" description="Disordered" evidence="1">
    <location>
        <begin position="97"/>
        <end position="126"/>
    </location>
</feature>
<dbReference type="EMBL" id="JADYXP020000012">
    <property type="protein sequence ID" value="KAL0112656.1"/>
    <property type="molecule type" value="Genomic_DNA"/>
</dbReference>
<dbReference type="Proteomes" id="UP001430953">
    <property type="component" value="Unassembled WGS sequence"/>
</dbReference>
<comment type="caution">
    <text evidence="2">The sequence shown here is derived from an EMBL/GenBank/DDBJ whole genome shotgun (WGS) entry which is preliminary data.</text>
</comment>
<reference evidence="2 3" key="1">
    <citation type="submission" date="2023-03" db="EMBL/GenBank/DDBJ databases">
        <title>High recombination rates correlate with genetic variation in Cardiocondyla obscurior ants.</title>
        <authorList>
            <person name="Errbii M."/>
        </authorList>
    </citation>
    <scope>NUCLEOTIDE SEQUENCE [LARGE SCALE GENOMIC DNA]</scope>
    <source>
        <strain evidence="2">Alpha-2009</strain>
        <tissue evidence="2">Whole body</tissue>
    </source>
</reference>
<sequence>MRPTAGLSDRIEESPPWPRYAPFDTLVPALRNRRSRRSAQGADHKFRFLSRLRAPDAASLGIETFQLDRGRIIILMRVVIRDLIKYPFFFFSFLPPSARPDSARDTSNAMRPIAKREEVEKKKLDN</sequence>
<evidence type="ECO:0000256" key="1">
    <source>
        <dbReference type="SAM" id="MobiDB-lite"/>
    </source>
</evidence>
<proteinExistence type="predicted"/>
<dbReference type="AlphaFoldDB" id="A0AAW2F9M4"/>
<keyword evidence="3" id="KW-1185">Reference proteome</keyword>
<evidence type="ECO:0000313" key="3">
    <source>
        <dbReference type="Proteomes" id="UP001430953"/>
    </source>
</evidence>
<accession>A0AAW2F9M4</accession>
<organism evidence="2 3">
    <name type="scientific">Cardiocondyla obscurior</name>
    <dbReference type="NCBI Taxonomy" id="286306"/>
    <lineage>
        <taxon>Eukaryota</taxon>
        <taxon>Metazoa</taxon>
        <taxon>Ecdysozoa</taxon>
        <taxon>Arthropoda</taxon>
        <taxon>Hexapoda</taxon>
        <taxon>Insecta</taxon>
        <taxon>Pterygota</taxon>
        <taxon>Neoptera</taxon>
        <taxon>Endopterygota</taxon>
        <taxon>Hymenoptera</taxon>
        <taxon>Apocrita</taxon>
        <taxon>Aculeata</taxon>
        <taxon>Formicoidea</taxon>
        <taxon>Formicidae</taxon>
        <taxon>Myrmicinae</taxon>
        <taxon>Cardiocondyla</taxon>
    </lineage>
</organism>
<evidence type="ECO:0000313" key="2">
    <source>
        <dbReference type="EMBL" id="KAL0112656.1"/>
    </source>
</evidence>
<protein>
    <submittedName>
        <fullName evidence="2">Uncharacterized protein</fullName>
    </submittedName>
</protein>